<sequence length="52" mass="6119">MTWFVSLVMFWVGVSFGFVLGAWWVAAHTREREMDERCCRDGPSDREEQPLP</sequence>
<accession>A0A059FIW7</accession>
<proteinExistence type="predicted"/>
<dbReference type="AlphaFoldDB" id="A0A059FIW7"/>
<evidence type="ECO:0000313" key="3">
    <source>
        <dbReference type="EMBL" id="KCZ90600.1"/>
    </source>
</evidence>
<keyword evidence="2" id="KW-0472">Membrane</keyword>
<feature type="transmembrane region" description="Helical" evidence="2">
    <location>
        <begin position="6"/>
        <end position="27"/>
    </location>
</feature>
<dbReference type="RefSeq" id="WP_011647117.1">
    <property type="nucleotide sequence ID" value="NZ_ARYI01000012.1"/>
</dbReference>
<evidence type="ECO:0000256" key="2">
    <source>
        <dbReference type="SAM" id="Phobius"/>
    </source>
</evidence>
<reference evidence="3 4" key="1">
    <citation type="submission" date="2013-04" db="EMBL/GenBank/DDBJ databases">
        <title>Hyphomonas hirschiana VP5 Genome Sequencing.</title>
        <authorList>
            <person name="Lai Q."/>
            <person name="Shao Z."/>
        </authorList>
    </citation>
    <scope>NUCLEOTIDE SEQUENCE [LARGE SCALE GENOMIC DNA]</scope>
    <source>
        <strain evidence="3 4">VP5</strain>
    </source>
</reference>
<dbReference type="PATRIC" id="fig|1280951.3.peg.2762"/>
<dbReference type="EMBL" id="ARYI01000012">
    <property type="protein sequence ID" value="KCZ90600.1"/>
    <property type="molecule type" value="Genomic_DNA"/>
</dbReference>
<keyword evidence="2" id="KW-1133">Transmembrane helix</keyword>
<dbReference type="Proteomes" id="UP000025061">
    <property type="component" value="Unassembled WGS sequence"/>
</dbReference>
<gene>
    <name evidence="3" type="ORF">HHI_13715</name>
</gene>
<feature type="region of interest" description="Disordered" evidence="1">
    <location>
        <begin position="33"/>
        <end position="52"/>
    </location>
</feature>
<keyword evidence="2" id="KW-0812">Transmembrane</keyword>
<organism evidence="3 4">
    <name type="scientific">Hyphomonas hirschiana VP5</name>
    <dbReference type="NCBI Taxonomy" id="1280951"/>
    <lineage>
        <taxon>Bacteria</taxon>
        <taxon>Pseudomonadati</taxon>
        <taxon>Pseudomonadota</taxon>
        <taxon>Alphaproteobacteria</taxon>
        <taxon>Hyphomonadales</taxon>
        <taxon>Hyphomonadaceae</taxon>
        <taxon>Hyphomonas</taxon>
    </lineage>
</organism>
<evidence type="ECO:0000256" key="1">
    <source>
        <dbReference type="SAM" id="MobiDB-lite"/>
    </source>
</evidence>
<name>A0A059FIW7_9PROT</name>
<evidence type="ECO:0000313" key="4">
    <source>
        <dbReference type="Proteomes" id="UP000025061"/>
    </source>
</evidence>
<comment type="caution">
    <text evidence="3">The sequence shown here is derived from an EMBL/GenBank/DDBJ whole genome shotgun (WGS) entry which is preliminary data.</text>
</comment>
<keyword evidence="4" id="KW-1185">Reference proteome</keyword>
<protein>
    <submittedName>
        <fullName evidence="3">Uncharacterized protein</fullName>
    </submittedName>
</protein>